<dbReference type="Proteomes" id="UP000242886">
    <property type="component" value="Chromosome SDENCHOL"/>
</dbReference>
<reference evidence="2" key="1">
    <citation type="submission" date="2017-03" db="EMBL/GenBank/DDBJ databases">
        <authorList>
            <consortium name="AG Boll"/>
        </authorList>
    </citation>
    <scope>NUCLEOTIDE SEQUENCE [LARGE SCALE GENOMIC DNA]</scope>
    <source>
        <strain evidence="2">Chol</strain>
    </source>
</reference>
<dbReference type="EMBL" id="LT837803">
    <property type="protein sequence ID" value="SMB27978.1"/>
    <property type="molecule type" value="Genomic_DNA"/>
</dbReference>
<protein>
    <recommendedName>
        <fullName evidence="1">DUF2249 domain-containing protein</fullName>
    </recommendedName>
</protein>
<proteinExistence type="predicted"/>
<accession>A0A7Z7MVL3</accession>
<evidence type="ECO:0000313" key="3">
    <source>
        <dbReference type="Proteomes" id="UP000242886"/>
    </source>
</evidence>
<dbReference type="Pfam" id="PF10006">
    <property type="entry name" value="DUF2249"/>
    <property type="match status" value="1"/>
</dbReference>
<evidence type="ECO:0000259" key="1">
    <source>
        <dbReference type="Pfam" id="PF10006"/>
    </source>
</evidence>
<keyword evidence="3" id="KW-1185">Reference proteome</keyword>
<dbReference type="InterPro" id="IPR018720">
    <property type="entry name" value="DUF2249"/>
</dbReference>
<dbReference type="RefSeq" id="WP_154717011.1">
    <property type="nucleotide sequence ID" value="NZ_LT837803.1"/>
</dbReference>
<dbReference type="InterPro" id="IPR036868">
    <property type="entry name" value="TusA-like_sf"/>
</dbReference>
<feature type="domain" description="DUF2249" evidence="1">
    <location>
        <begin position="7"/>
        <end position="73"/>
    </location>
</feature>
<evidence type="ECO:0000313" key="2">
    <source>
        <dbReference type="EMBL" id="SMB27978.1"/>
    </source>
</evidence>
<dbReference type="AlphaFoldDB" id="A0A7Z7MVL3"/>
<dbReference type="Gene3D" id="3.30.110.40">
    <property type="entry name" value="TusA-like domain"/>
    <property type="match status" value="1"/>
</dbReference>
<sequence>MALDPLVIDGRNLQPPEPLELTLAALDTLQPGQELLLLLHCEPHPLYSILRRNGYRYVAEFKANGDNEIRISKA</sequence>
<organism evidence="2 3">
    <name type="scientific">Sterolibacterium denitrificans</name>
    <dbReference type="NCBI Taxonomy" id="157592"/>
    <lineage>
        <taxon>Bacteria</taxon>
        <taxon>Pseudomonadati</taxon>
        <taxon>Pseudomonadota</taxon>
        <taxon>Betaproteobacteria</taxon>
        <taxon>Nitrosomonadales</taxon>
        <taxon>Sterolibacteriaceae</taxon>
        <taxon>Sterolibacterium</taxon>
    </lineage>
</organism>
<dbReference type="SUPFAM" id="SSF64307">
    <property type="entry name" value="SirA-like"/>
    <property type="match status" value="1"/>
</dbReference>
<name>A0A7Z7MVL3_9PROT</name>
<gene>
    <name evidence="2" type="ORF">SDENCHOL_20521</name>
</gene>